<proteinExistence type="predicted"/>
<evidence type="ECO:0000313" key="2">
    <source>
        <dbReference type="Proteomes" id="UP000824782"/>
    </source>
</evidence>
<name>A0AAV6YG51_ENGPU</name>
<protein>
    <recommendedName>
        <fullName evidence="3">Reverse transcriptase domain-containing protein</fullName>
    </recommendedName>
</protein>
<dbReference type="PANTHER" id="PTHR21301">
    <property type="entry name" value="REVERSE TRANSCRIPTASE"/>
    <property type="match status" value="1"/>
</dbReference>
<comment type="caution">
    <text evidence="1">The sequence shown here is derived from an EMBL/GenBank/DDBJ whole genome shotgun (WGS) entry which is preliminary data.</text>
</comment>
<dbReference type="EMBL" id="WNYA01051051">
    <property type="protein sequence ID" value="KAG8536062.1"/>
    <property type="molecule type" value="Genomic_DNA"/>
</dbReference>
<keyword evidence="2" id="KW-1185">Reference proteome</keyword>
<sequence length="115" mass="13858">MKLYTDYTHDLQQYILSVTHILLSNNFFSFNDTFYVQTQGCPMGSCFSLSLANIYVAWWEREYLHTMSNPFRTSIYWYGRYIDDALLIWCGGEQSVICHLHMKWIKTKYHIWMLC</sequence>
<dbReference type="PANTHER" id="PTHR21301:SF13">
    <property type="match status" value="1"/>
</dbReference>
<evidence type="ECO:0008006" key="3">
    <source>
        <dbReference type="Google" id="ProtNLM"/>
    </source>
</evidence>
<reference evidence="1" key="1">
    <citation type="thesis" date="2020" institute="ProQuest LLC" country="789 East Eisenhower Parkway, Ann Arbor, MI, USA">
        <title>Comparative Genomics and Chromosome Evolution.</title>
        <authorList>
            <person name="Mudd A.B."/>
        </authorList>
    </citation>
    <scope>NUCLEOTIDE SEQUENCE</scope>
    <source>
        <strain evidence="1">237g6f4</strain>
        <tissue evidence="1">Blood</tissue>
    </source>
</reference>
<gene>
    <name evidence="1" type="ORF">GDO81_027183</name>
</gene>
<dbReference type="AlphaFoldDB" id="A0AAV6YG51"/>
<evidence type="ECO:0000313" key="1">
    <source>
        <dbReference type="EMBL" id="KAG8536062.1"/>
    </source>
</evidence>
<accession>A0AAV6YG51</accession>
<dbReference type="Proteomes" id="UP000824782">
    <property type="component" value="Unassembled WGS sequence"/>
</dbReference>
<organism evidence="1 2">
    <name type="scientific">Engystomops pustulosus</name>
    <name type="common">Tungara frog</name>
    <name type="synonym">Physalaemus pustulosus</name>
    <dbReference type="NCBI Taxonomy" id="76066"/>
    <lineage>
        <taxon>Eukaryota</taxon>
        <taxon>Metazoa</taxon>
        <taxon>Chordata</taxon>
        <taxon>Craniata</taxon>
        <taxon>Vertebrata</taxon>
        <taxon>Euteleostomi</taxon>
        <taxon>Amphibia</taxon>
        <taxon>Batrachia</taxon>
        <taxon>Anura</taxon>
        <taxon>Neobatrachia</taxon>
        <taxon>Hyloidea</taxon>
        <taxon>Leptodactylidae</taxon>
        <taxon>Leiuperinae</taxon>
        <taxon>Engystomops</taxon>
    </lineage>
</organism>